<dbReference type="GO" id="GO:0070991">
    <property type="term" value="F:medium-chain fatty acyl-CoA dehydrogenase activity"/>
    <property type="evidence" value="ECO:0007669"/>
    <property type="project" value="UniProtKB-EC"/>
</dbReference>
<evidence type="ECO:0000256" key="2">
    <source>
        <dbReference type="ARBA" id="ARBA00022827"/>
    </source>
</evidence>
<dbReference type="EMBL" id="BAAAHD010000001">
    <property type="protein sequence ID" value="GAA0542953.1"/>
    <property type="molecule type" value="Genomic_DNA"/>
</dbReference>
<dbReference type="Gene3D" id="1.10.540.10">
    <property type="entry name" value="Acyl-CoA dehydrogenase/oxidase, N-terminal domain"/>
    <property type="match status" value="1"/>
</dbReference>
<proteinExistence type="predicted"/>
<protein>
    <submittedName>
        <fullName evidence="5 6">Acyl-CoA dehydrogenase</fullName>
        <ecNumber evidence="6">1.3.8.7</ecNumber>
    </submittedName>
</protein>
<dbReference type="InterPro" id="IPR037069">
    <property type="entry name" value="AcylCoA_DH/ox_N_sf"/>
</dbReference>
<reference evidence="6 7" key="2">
    <citation type="submission" date="2020-08" db="EMBL/GenBank/DDBJ databases">
        <title>Sequencing the genomes of 1000 actinobacteria strains.</title>
        <authorList>
            <person name="Klenk H.-P."/>
        </authorList>
    </citation>
    <scope>NUCLEOTIDE SEQUENCE [LARGE SCALE GENOMIC DNA]</scope>
    <source>
        <strain evidence="6 7">DSM 44772</strain>
    </source>
</reference>
<evidence type="ECO:0000256" key="3">
    <source>
        <dbReference type="ARBA" id="ARBA00023002"/>
    </source>
</evidence>
<keyword evidence="1" id="KW-0285">Flavoprotein</keyword>
<dbReference type="Gene3D" id="1.20.140.10">
    <property type="entry name" value="Butyryl-CoA Dehydrogenase, subunit A, domain 3"/>
    <property type="match status" value="1"/>
</dbReference>
<dbReference type="Proteomes" id="UP000549343">
    <property type="component" value="Unassembled WGS sequence"/>
</dbReference>
<accession>A0A7W7MUN6</accession>
<sequence>MSEIMRVDGDLERLFRDVFTDWRDARAEASLRLSVDRGLWRTLEELGLTRLTSGGEAAAGWVEAAALLRASARAAAPVPLAEHDLLAGWLLDRAGLPGSGALRTSCLLDPEGNAEQVPWAASADAIAVIWGEPGAWKLADVPASSAAIEPSHDLAGQQRDTVRVAVESLTGAAIGDDVVREYLLRGALARTVQITGAMDRVVELCLRHAAERRQFGRPITRFQAVQHLIAEAASECALAMAATDAAVLEAASPHPDLDALEFAVATARSVTGHAASVVVRNAHQVHGAIGTTYEHQLHEFTKPALAWRSEFGSMHEWDARLTALIVGSSGPAWDSVVPASGTSDSRADD</sequence>
<reference evidence="5" key="3">
    <citation type="submission" date="2023-12" db="EMBL/GenBank/DDBJ databases">
        <authorList>
            <person name="Sun Q."/>
            <person name="Inoue M."/>
        </authorList>
    </citation>
    <scope>NUCLEOTIDE SEQUENCE</scope>
    <source>
        <strain evidence="5">JCM 10667</strain>
    </source>
</reference>
<dbReference type="PANTHER" id="PTHR43884">
    <property type="entry name" value="ACYL-COA DEHYDROGENASE"/>
    <property type="match status" value="1"/>
</dbReference>
<organism evidence="6 7">
    <name type="scientific">Actinomadura livida</name>
    <dbReference type="NCBI Taxonomy" id="79909"/>
    <lineage>
        <taxon>Bacteria</taxon>
        <taxon>Bacillati</taxon>
        <taxon>Actinomycetota</taxon>
        <taxon>Actinomycetes</taxon>
        <taxon>Streptosporangiales</taxon>
        <taxon>Thermomonosporaceae</taxon>
        <taxon>Actinomadura</taxon>
    </lineage>
</organism>
<dbReference type="AlphaFoldDB" id="A0A7W7MUN6"/>
<keyword evidence="2" id="KW-0274">FAD</keyword>
<keyword evidence="8" id="KW-1185">Reference proteome</keyword>
<dbReference type="PANTHER" id="PTHR43884:SF20">
    <property type="entry name" value="ACYL-COA DEHYDROGENASE FADE28"/>
    <property type="match status" value="1"/>
</dbReference>
<dbReference type="InterPro" id="IPR009075">
    <property type="entry name" value="AcylCo_DH/oxidase_C"/>
</dbReference>
<evidence type="ECO:0000259" key="4">
    <source>
        <dbReference type="Pfam" id="PF00441"/>
    </source>
</evidence>
<dbReference type="SUPFAM" id="SSF47203">
    <property type="entry name" value="Acyl-CoA dehydrogenase C-terminal domain-like"/>
    <property type="match status" value="1"/>
</dbReference>
<evidence type="ECO:0000256" key="1">
    <source>
        <dbReference type="ARBA" id="ARBA00022630"/>
    </source>
</evidence>
<dbReference type="EC" id="1.3.8.7" evidence="6"/>
<gene>
    <name evidence="6" type="ORF">F4557_000146</name>
    <name evidence="5" type="ORF">GCM10009546_01260</name>
</gene>
<feature type="domain" description="Acyl-CoA dehydrogenase/oxidase C-terminal" evidence="4">
    <location>
        <begin position="177"/>
        <end position="306"/>
    </location>
</feature>
<evidence type="ECO:0000313" key="8">
    <source>
        <dbReference type="Proteomes" id="UP001501427"/>
    </source>
</evidence>
<name>A0A7W7MUN6_9ACTN</name>
<comment type="caution">
    <text evidence="6">The sequence shown here is derived from an EMBL/GenBank/DDBJ whole genome shotgun (WGS) entry which is preliminary data.</text>
</comment>
<reference evidence="5 8" key="1">
    <citation type="journal article" date="2019" name="Int. J. Syst. Evol. Microbiol.">
        <title>The Global Catalogue of Microorganisms (GCM) 10K type strain sequencing project: providing services to taxonomists for standard genome sequencing and annotation.</title>
        <authorList>
            <consortium name="The Broad Institute Genomics Platform"/>
            <consortium name="The Broad Institute Genome Sequencing Center for Infectious Disease"/>
            <person name="Wu L."/>
            <person name="Ma J."/>
        </authorList>
    </citation>
    <scope>NUCLEOTIDE SEQUENCE [LARGE SCALE GENOMIC DNA]</scope>
    <source>
        <strain evidence="5 8">JCM 10667</strain>
    </source>
</reference>
<dbReference type="EMBL" id="JACHMV010000001">
    <property type="protein sequence ID" value="MBB4771728.1"/>
    <property type="molecule type" value="Genomic_DNA"/>
</dbReference>
<evidence type="ECO:0000313" key="6">
    <source>
        <dbReference type="EMBL" id="MBB4771728.1"/>
    </source>
</evidence>
<dbReference type="GO" id="GO:0050660">
    <property type="term" value="F:flavin adenine dinucleotide binding"/>
    <property type="evidence" value="ECO:0007669"/>
    <property type="project" value="InterPro"/>
</dbReference>
<keyword evidence="3 6" id="KW-0560">Oxidoreductase</keyword>
<dbReference type="Pfam" id="PF00441">
    <property type="entry name" value="Acyl-CoA_dh_1"/>
    <property type="match status" value="1"/>
</dbReference>
<dbReference type="Proteomes" id="UP001501427">
    <property type="component" value="Unassembled WGS sequence"/>
</dbReference>
<dbReference type="InterPro" id="IPR036250">
    <property type="entry name" value="AcylCo_DH-like_C"/>
</dbReference>
<evidence type="ECO:0000313" key="5">
    <source>
        <dbReference type="EMBL" id="GAA0542953.1"/>
    </source>
</evidence>
<evidence type="ECO:0000313" key="7">
    <source>
        <dbReference type="Proteomes" id="UP000549343"/>
    </source>
</evidence>
<dbReference type="RefSeq" id="WP_221480476.1">
    <property type="nucleotide sequence ID" value="NZ_BAAAHD010000001.1"/>
</dbReference>